<organism evidence="2 3">
    <name type="scientific">Trifolium medium</name>
    <dbReference type="NCBI Taxonomy" id="97028"/>
    <lineage>
        <taxon>Eukaryota</taxon>
        <taxon>Viridiplantae</taxon>
        <taxon>Streptophyta</taxon>
        <taxon>Embryophyta</taxon>
        <taxon>Tracheophyta</taxon>
        <taxon>Spermatophyta</taxon>
        <taxon>Magnoliopsida</taxon>
        <taxon>eudicotyledons</taxon>
        <taxon>Gunneridae</taxon>
        <taxon>Pentapetalae</taxon>
        <taxon>rosids</taxon>
        <taxon>fabids</taxon>
        <taxon>Fabales</taxon>
        <taxon>Fabaceae</taxon>
        <taxon>Papilionoideae</taxon>
        <taxon>50 kb inversion clade</taxon>
        <taxon>NPAAA clade</taxon>
        <taxon>Hologalegina</taxon>
        <taxon>IRL clade</taxon>
        <taxon>Trifolieae</taxon>
        <taxon>Trifolium</taxon>
    </lineage>
</organism>
<dbReference type="EMBL" id="LXQA010558963">
    <property type="protein sequence ID" value="MCI59191.1"/>
    <property type="molecule type" value="Genomic_DNA"/>
</dbReference>
<feature type="signal peptide" evidence="1">
    <location>
        <begin position="1"/>
        <end position="23"/>
    </location>
</feature>
<reference evidence="2 3" key="1">
    <citation type="journal article" date="2018" name="Front. Plant Sci.">
        <title>Red Clover (Trifolium pratense) and Zigzag Clover (T. medium) - A Picture of Genomic Similarities and Differences.</title>
        <authorList>
            <person name="Dluhosova J."/>
            <person name="Istvanek J."/>
            <person name="Nedelnik J."/>
            <person name="Repkova J."/>
        </authorList>
    </citation>
    <scope>NUCLEOTIDE SEQUENCE [LARGE SCALE GENOMIC DNA]</scope>
    <source>
        <strain evidence="3">cv. 10/8</strain>
        <tissue evidence="2">Leaf</tissue>
    </source>
</reference>
<dbReference type="AlphaFoldDB" id="A0A392TDH1"/>
<name>A0A392TDH1_9FABA</name>
<proteinExistence type="predicted"/>
<feature type="chain" id="PRO_5017244090" evidence="1">
    <location>
        <begin position="24"/>
        <end position="43"/>
    </location>
</feature>
<accession>A0A392TDH1</accession>
<comment type="caution">
    <text evidence="2">The sequence shown here is derived from an EMBL/GenBank/DDBJ whole genome shotgun (WGS) entry which is preliminary data.</text>
</comment>
<protein>
    <submittedName>
        <fullName evidence="2">Uncharacterized protein</fullName>
    </submittedName>
</protein>
<evidence type="ECO:0000313" key="2">
    <source>
        <dbReference type="EMBL" id="MCI59191.1"/>
    </source>
</evidence>
<sequence>VFSLYLSLVVPFAFLVPLYGCRGFASDDEQFVSGGTVPRKFSS</sequence>
<evidence type="ECO:0000313" key="3">
    <source>
        <dbReference type="Proteomes" id="UP000265520"/>
    </source>
</evidence>
<dbReference type="Proteomes" id="UP000265520">
    <property type="component" value="Unassembled WGS sequence"/>
</dbReference>
<evidence type="ECO:0000256" key="1">
    <source>
        <dbReference type="SAM" id="SignalP"/>
    </source>
</evidence>
<keyword evidence="3" id="KW-1185">Reference proteome</keyword>
<feature type="non-terminal residue" evidence="2">
    <location>
        <position position="1"/>
    </location>
</feature>
<keyword evidence="1" id="KW-0732">Signal</keyword>